<reference evidence="3 4" key="1">
    <citation type="submission" date="2022-03" db="EMBL/GenBank/DDBJ databases">
        <title>Complete genome of Streptomyces rimosus ssp. rimosus R7 (=ATCC 10970).</title>
        <authorList>
            <person name="Beganovic S."/>
            <person name="Ruckert C."/>
            <person name="Busche T."/>
            <person name="Kalinowski J."/>
            <person name="Wittmann C."/>
        </authorList>
    </citation>
    <scope>NUCLEOTIDE SEQUENCE [LARGE SCALE GENOMIC DNA]</scope>
    <source>
        <strain evidence="3 4">R7</strain>
    </source>
</reference>
<proteinExistence type="predicted"/>
<feature type="signal peptide" evidence="2">
    <location>
        <begin position="1"/>
        <end position="34"/>
    </location>
</feature>
<keyword evidence="2" id="KW-0732">Signal</keyword>
<sequence>MSPLTKRARLAAAVAAPLLLSGATLTATAPAASAAPTGADACTHPSWSNKSPGKGTAKGGDAKVRTGPSQDCAVTATVGTSVVLQYHCWVQNSVGNKWTHVRIDGTQINGWVYNGNLDDGGSVHPDNKC</sequence>
<organism evidence="3 4">
    <name type="scientific">Streptomyces rimosus subsp. rimosus</name>
    <dbReference type="NCBI Taxonomy" id="132474"/>
    <lineage>
        <taxon>Bacteria</taxon>
        <taxon>Bacillati</taxon>
        <taxon>Actinomycetota</taxon>
        <taxon>Actinomycetes</taxon>
        <taxon>Kitasatosporales</taxon>
        <taxon>Streptomycetaceae</taxon>
        <taxon>Streptomyces</taxon>
    </lineage>
</organism>
<dbReference type="Proteomes" id="UP000829494">
    <property type="component" value="Chromosome"/>
</dbReference>
<dbReference type="PROSITE" id="PS51318">
    <property type="entry name" value="TAT"/>
    <property type="match status" value="1"/>
</dbReference>
<evidence type="ECO:0000256" key="2">
    <source>
        <dbReference type="SAM" id="SignalP"/>
    </source>
</evidence>
<name>A0ABY3ZDY7_STRRM</name>
<keyword evidence="4" id="KW-1185">Reference proteome</keyword>
<accession>A0ABY3ZDY7</accession>
<evidence type="ECO:0000313" key="4">
    <source>
        <dbReference type="Proteomes" id="UP000829494"/>
    </source>
</evidence>
<evidence type="ECO:0000256" key="1">
    <source>
        <dbReference type="SAM" id="MobiDB-lite"/>
    </source>
</evidence>
<evidence type="ECO:0008006" key="5">
    <source>
        <dbReference type="Google" id="ProtNLM"/>
    </source>
</evidence>
<dbReference type="GeneID" id="66852520"/>
<feature type="chain" id="PRO_5047193548" description="SH3 domain-containing protein" evidence="2">
    <location>
        <begin position="35"/>
        <end position="129"/>
    </location>
</feature>
<dbReference type="RefSeq" id="WP_226048756.1">
    <property type="nucleotide sequence ID" value="NZ_CP043497.1"/>
</dbReference>
<evidence type="ECO:0000313" key="3">
    <source>
        <dbReference type="EMBL" id="UNZ08329.1"/>
    </source>
</evidence>
<protein>
    <recommendedName>
        <fullName evidence="5">SH3 domain-containing protein</fullName>
    </recommendedName>
</protein>
<feature type="region of interest" description="Disordered" evidence="1">
    <location>
        <begin position="34"/>
        <end position="68"/>
    </location>
</feature>
<dbReference type="InterPro" id="IPR006311">
    <property type="entry name" value="TAT_signal"/>
</dbReference>
<dbReference type="EMBL" id="CP094298">
    <property type="protein sequence ID" value="UNZ08329.1"/>
    <property type="molecule type" value="Genomic_DNA"/>
</dbReference>
<gene>
    <name evidence="3" type="ORF">SRIMR7_39870</name>
</gene>